<dbReference type="PANTHER" id="PTHR22427">
    <property type="entry name" value="GH15728P"/>
    <property type="match status" value="1"/>
</dbReference>
<evidence type="ECO:0000259" key="2">
    <source>
        <dbReference type="Pfam" id="PF26017"/>
    </source>
</evidence>
<comment type="caution">
    <text evidence="3">The sequence shown here is derived from an EMBL/GenBank/DDBJ whole genome shotgun (WGS) entry which is preliminary data.</text>
</comment>
<evidence type="ECO:0000313" key="4">
    <source>
        <dbReference type="Proteomes" id="UP001283361"/>
    </source>
</evidence>
<feature type="compositionally biased region" description="Low complexity" evidence="1">
    <location>
        <begin position="329"/>
        <end position="348"/>
    </location>
</feature>
<dbReference type="Proteomes" id="UP001283361">
    <property type="component" value="Unassembled WGS sequence"/>
</dbReference>
<dbReference type="Pfam" id="PF26017">
    <property type="entry name" value="BACK_BTBD8"/>
    <property type="match status" value="1"/>
</dbReference>
<sequence length="730" mass="80232">MLFLYGGVLVLPSKDASADLMELFLVADMYGVSSLNKVLSFYLRRDLCHFFHKPCPTCILSAADALSLCHNFNLEDMEQRCLKWIGKNFPRIWPCKTFAGLSDSLQQLSLRSIIGQFTAVNVLDIIVECNRLTSSLPRVKWTESVLCLLTQLMDAAIEFTSSNFVQVIKMPAFLQWAQGATWKTSALESIFISAIDSLPIDTACNVFQALLHLQATLLQDKEESSKGSQAGAEDEVTQLLDTMVQRCERFLRMHIHKVMRSSEWPELPKSVQARIMETSAYLSLADLPDVKPKVVTKKPVRHVVLPRPTSGLETRKPKTRGSGSGTPLTVSSTRTRTSQVVTVSSRSTEPANLTSKPQGYGHGINVNRTSQRSGMIQGRAKSIRDKTVNGQIHTLPATLGARSKSNTGTKTLTPLKREVNSKVSSGMGSQITSQNKSSYIGPSFSKPDEELHVQTEDETDKKPQGFMNINCENTPLSTACSQGNYHAPSIKNDVSTETEYTQAGAEASENFIFLPDSINEFEDGDCNQLMDTCVKVGAIELDEGLQACAETEMIVNSGSDHSFSHPDHCRSFEQCPPSHQPENPAINTSEFFEKLSPIRKGIPMNLIECNGFVDQRLPSQEPSPSLRRSHLPVITKSSRQRWSVGSGDSVGSEQHHVEAADNQEVHAALQQVQSLPVESQDDIKVGAKESAIISGDSLPATSNIEIMPPAEIKVVKMSRPLSVGFVIPPN</sequence>
<organism evidence="3 4">
    <name type="scientific">Elysia crispata</name>
    <name type="common">lettuce slug</name>
    <dbReference type="NCBI Taxonomy" id="231223"/>
    <lineage>
        <taxon>Eukaryota</taxon>
        <taxon>Metazoa</taxon>
        <taxon>Spiralia</taxon>
        <taxon>Lophotrochozoa</taxon>
        <taxon>Mollusca</taxon>
        <taxon>Gastropoda</taxon>
        <taxon>Heterobranchia</taxon>
        <taxon>Euthyneura</taxon>
        <taxon>Panpulmonata</taxon>
        <taxon>Sacoglossa</taxon>
        <taxon>Placobranchoidea</taxon>
        <taxon>Plakobranchidae</taxon>
        <taxon>Elysia</taxon>
    </lineage>
</organism>
<gene>
    <name evidence="3" type="ORF">RRG08_040330</name>
</gene>
<feature type="compositionally biased region" description="Polar residues" evidence="1">
    <location>
        <begin position="421"/>
        <end position="440"/>
    </location>
</feature>
<protein>
    <recommendedName>
        <fullName evidence="2">BTBD8 BACK domain-containing protein</fullName>
    </recommendedName>
</protein>
<feature type="domain" description="BTBD8 BACK" evidence="2">
    <location>
        <begin position="48"/>
        <end position="168"/>
    </location>
</feature>
<dbReference type="PANTHER" id="PTHR22427:SF7">
    <property type="entry name" value="GH15728P"/>
    <property type="match status" value="1"/>
</dbReference>
<dbReference type="Gene3D" id="3.30.710.10">
    <property type="entry name" value="Potassium Channel Kv1.1, Chain A"/>
    <property type="match status" value="1"/>
</dbReference>
<feature type="region of interest" description="Disordered" evidence="1">
    <location>
        <begin position="308"/>
        <end position="367"/>
    </location>
</feature>
<keyword evidence="4" id="KW-1185">Reference proteome</keyword>
<reference evidence="3" key="1">
    <citation type="journal article" date="2023" name="G3 (Bethesda)">
        <title>A reference genome for the long-term kleptoplast-retaining sea slug Elysia crispata morphotype clarki.</title>
        <authorList>
            <person name="Eastman K.E."/>
            <person name="Pendleton A.L."/>
            <person name="Shaikh M.A."/>
            <person name="Suttiyut T."/>
            <person name="Ogas R."/>
            <person name="Tomko P."/>
            <person name="Gavelis G."/>
            <person name="Widhalm J.R."/>
            <person name="Wisecaver J.H."/>
        </authorList>
    </citation>
    <scope>NUCLEOTIDE SEQUENCE</scope>
    <source>
        <strain evidence="3">ECLA1</strain>
    </source>
</reference>
<evidence type="ECO:0000256" key="1">
    <source>
        <dbReference type="SAM" id="MobiDB-lite"/>
    </source>
</evidence>
<dbReference type="AlphaFoldDB" id="A0AAE1DYQ0"/>
<name>A0AAE1DYQ0_9GAST</name>
<feature type="region of interest" description="Disordered" evidence="1">
    <location>
        <begin position="421"/>
        <end position="446"/>
    </location>
</feature>
<dbReference type="EMBL" id="JAWDGP010001883">
    <property type="protein sequence ID" value="KAK3787200.1"/>
    <property type="molecule type" value="Genomic_DNA"/>
</dbReference>
<dbReference type="InterPro" id="IPR011333">
    <property type="entry name" value="SKP1/BTB/POZ_sf"/>
</dbReference>
<accession>A0AAE1DYQ0</accession>
<evidence type="ECO:0000313" key="3">
    <source>
        <dbReference type="EMBL" id="KAK3787200.1"/>
    </source>
</evidence>
<dbReference type="InterPro" id="IPR043225">
    <property type="entry name" value="BACK_BTBD8"/>
</dbReference>
<proteinExistence type="predicted"/>